<accession>A0A1V4T455</accession>
<dbReference type="SUPFAM" id="SSF53474">
    <property type="entry name" value="alpha/beta-Hydrolases"/>
    <property type="match status" value="1"/>
</dbReference>
<name>A0A1V4T455_9GAMM</name>
<comment type="similarity">
    <text evidence="1">Belongs to the AB hydrolase superfamily. AB hydrolase 2 family.</text>
</comment>
<dbReference type="Pfam" id="PF02230">
    <property type="entry name" value="Abhydrolase_2"/>
    <property type="match status" value="1"/>
</dbReference>
<dbReference type="GO" id="GO:0016787">
    <property type="term" value="F:hydrolase activity"/>
    <property type="evidence" value="ECO:0007669"/>
    <property type="project" value="UniProtKB-KW"/>
</dbReference>
<dbReference type="Gene3D" id="3.40.50.1820">
    <property type="entry name" value="alpha/beta hydrolase"/>
    <property type="match status" value="1"/>
</dbReference>
<dbReference type="Proteomes" id="UP000191418">
    <property type="component" value="Unassembled WGS sequence"/>
</dbReference>
<dbReference type="EMBL" id="MTSM01000020">
    <property type="protein sequence ID" value="OPX54714.1"/>
    <property type="molecule type" value="Genomic_DNA"/>
</dbReference>
<evidence type="ECO:0000313" key="4">
    <source>
        <dbReference type="EMBL" id="OPX54714.1"/>
    </source>
</evidence>
<gene>
    <name evidence="4" type="ORF">BTE48_13040</name>
</gene>
<feature type="domain" description="Phospholipase/carboxylesterase/thioesterase" evidence="3">
    <location>
        <begin position="11"/>
        <end position="219"/>
    </location>
</feature>
<reference evidence="4 5" key="1">
    <citation type="submission" date="2017-01" db="EMBL/GenBank/DDBJ databases">
        <title>Genome Sequencing of a Marine Spirillum, Oceanospirillum multiglobuliferum ATCC 33336, from Japan.</title>
        <authorList>
            <person name="Carney J.G."/>
            <person name="Trachtenberg A.M."/>
            <person name="Rheaume B.A."/>
            <person name="Linnane J.D."/>
            <person name="Pitts N.L."/>
            <person name="Mykles D.L."/>
            <person name="Maclea K.S."/>
        </authorList>
    </citation>
    <scope>NUCLEOTIDE SEQUENCE [LARGE SCALE GENOMIC DNA]</scope>
    <source>
        <strain evidence="4 5">ATCC 33336</strain>
    </source>
</reference>
<evidence type="ECO:0000313" key="5">
    <source>
        <dbReference type="Proteomes" id="UP000191418"/>
    </source>
</evidence>
<proteinExistence type="inferred from homology"/>
<organism evidence="4 5">
    <name type="scientific">Oceanospirillum multiglobuliferum</name>
    <dbReference type="NCBI Taxonomy" id="64969"/>
    <lineage>
        <taxon>Bacteria</taxon>
        <taxon>Pseudomonadati</taxon>
        <taxon>Pseudomonadota</taxon>
        <taxon>Gammaproteobacteria</taxon>
        <taxon>Oceanospirillales</taxon>
        <taxon>Oceanospirillaceae</taxon>
        <taxon>Oceanospirillum</taxon>
    </lineage>
</organism>
<keyword evidence="5" id="KW-1185">Reference proteome</keyword>
<protein>
    <recommendedName>
        <fullName evidence="3">Phospholipase/carboxylesterase/thioesterase domain-containing protein</fullName>
    </recommendedName>
</protein>
<dbReference type="InterPro" id="IPR003140">
    <property type="entry name" value="PLipase/COase/thioEstase"/>
</dbReference>
<keyword evidence="2" id="KW-0378">Hydrolase</keyword>
<dbReference type="InterPro" id="IPR050565">
    <property type="entry name" value="LYPA1-2/EST-like"/>
</dbReference>
<evidence type="ECO:0000256" key="2">
    <source>
        <dbReference type="ARBA" id="ARBA00022801"/>
    </source>
</evidence>
<sequence length="222" mass="24476">MQDSLKSLTIGSSKPDACIIWLHGLGAGADDFIPAVPYLRLAETLNIKFLFPQAPTIPVTINGGWEMPAWYDILKMLPEREIVPAHLQYSAQELHRLTHEQITLGIPADKIIWIGFSQGGAVVLEAALNSQRYSNCSLPSAVMALSTYQALPSDAVNKLSVDFWHGHGLYDDVVPFAMGKKAYEKSADQGRKSTWNSYPMGHEVCVKQLEEMGGYIANCLAR</sequence>
<dbReference type="InterPro" id="IPR029058">
    <property type="entry name" value="AB_hydrolase_fold"/>
</dbReference>
<dbReference type="PANTHER" id="PTHR10655:SF17">
    <property type="entry name" value="LYSOPHOSPHOLIPASE-LIKE PROTEIN 1"/>
    <property type="match status" value="1"/>
</dbReference>
<evidence type="ECO:0000256" key="1">
    <source>
        <dbReference type="ARBA" id="ARBA00006499"/>
    </source>
</evidence>
<dbReference type="STRING" id="64969.SAMN02745127_02538"/>
<dbReference type="OrthoDB" id="9801763at2"/>
<evidence type="ECO:0000259" key="3">
    <source>
        <dbReference type="Pfam" id="PF02230"/>
    </source>
</evidence>
<dbReference type="PANTHER" id="PTHR10655">
    <property type="entry name" value="LYSOPHOSPHOLIPASE-RELATED"/>
    <property type="match status" value="1"/>
</dbReference>
<comment type="caution">
    <text evidence="4">The sequence shown here is derived from an EMBL/GenBank/DDBJ whole genome shotgun (WGS) entry which is preliminary data.</text>
</comment>
<dbReference type="AlphaFoldDB" id="A0A1V4T455"/>